<dbReference type="EMBL" id="JALPRF010000002">
    <property type="protein sequence ID" value="MCK8492309.1"/>
    <property type="molecule type" value="Genomic_DNA"/>
</dbReference>
<dbReference type="RefSeq" id="WP_248476909.1">
    <property type="nucleotide sequence ID" value="NZ_JALPRF010000002.1"/>
</dbReference>
<dbReference type="NCBIfam" id="TIGR04183">
    <property type="entry name" value="Por_Secre_tail"/>
    <property type="match status" value="1"/>
</dbReference>
<comment type="caution">
    <text evidence="1">The sequence shown here is derived from an EMBL/GenBank/DDBJ whole genome shotgun (WGS) entry which is preliminary data.</text>
</comment>
<gene>
    <name evidence="1" type="ORF">M0L20_10650</name>
</gene>
<dbReference type="Gene3D" id="2.60.40.4070">
    <property type="match status" value="1"/>
</dbReference>
<name>A0ABT0HJH2_9BACT</name>
<keyword evidence="2" id="KW-1185">Reference proteome</keyword>
<dbReference type="InterPro" id="IPR026444">
    <property type="entry name" value="Secre_tail"/>
</dbReference>
<dbReference type="NCBIfam" id="NF045639">
    <property type="entry name" value="GCX_COOH"/>
    <property type="match status" value="1"/>
</dbReference>
<protein>
    <submittedName>
        <fullName evidence="1">T9SS type A sorting domain-containing protein</fullName>
    </submittedName>
</protein>
<dbReference type="Proteomes" id="UP001202180">
    <property type="component" value="Unassembled WGS sequence"/>
</dbReference>
<organism evidence="1 2">
    <name type="scientific">Spirosoma liriopis</name>
    <dbReference type="NCBI Taxonomy" id="2937440"/>
    <lineage>
        <taxon>Bacteria</taxon>
        <taxon>Pseudomonadati</taxon>
        <taxon>Bacteroidota</taxon>
        <taxon>Cytophagia</taxon>
        <taxon>Cytophagales</taxon>
        <taxon>Cytophagaceae</taxon>
        <taxon>Spirosoma</taxon>
    </lineage>
</organism>
<proteinExistence type="predicted"/>
<accession>A0ABT0HJH2</accession>
<sequence length="177" mass="19141">MKTLAIVVGCGLALNGFAQIPPKNLRVQLSYEQVGKYTQQAVETIEATNTVGTASVVGYKAGRSVTLLAGFEAKTGSTFTADIRPVSVEGDIALKLEAYPSPFEHSTRIEYYLPADGNVNLWVIDAQGKVVGQLVKDESQLAGKHHVEWKPSNLDAGVYIPIVEANQQKATNRIIKK</sequence>
<evidence type="ECO:0000313" key="2">
    <source>
        <dbReference type="Proteomes" id="UP001202180"/>
    </source>
</evidence>
<reference evidence="1 2" key="1">
    <citation type="submission" date="2022-04" db="EMBL/GenBank/DDBJ databases">
        <title>Spirosoma sp. strain RP8 genome sequencing and assembly.</title>
        <authorList>
            <person name="Jung Y."/>
        </authorList>
    </citation>
    <scope>NUCLEOTIDE SEQUENCE [LARGE SCALE GENOMIC DNA]</scope>
    <source>
        <strain evidence="1 2">RP8</strain>
    </source>
</reference>
<dbReference type="InterPro" id="IPR055015">
    <property type="entry name" value="GCX_COOH"/>
</dbReference>
<evidence type="ECO:0000313" key="1">
    <source>
        <dbReference type="EMBL" id="MCK8492309.1"/>
    </source>
</evidence>